<organism evidence="7 8">
    <name type="scientific">Araneus ventricosus</name>
    <name type="common">Orbweaver spider</name>
    <name type="synonym">Epeira ventricosa</name>
    <dbReference type="NCBI Taxonomy" id="182803"/>
    <lineage>
        <taxon>Eukaryota</taxon>
        <taxon>Metazoa</taxon>
        <taxon>Ecdysozoa</taxon>
        <taxon>Arthropoda</taxon>
        <taxon>Chelicerata</taxon>
        <taxon>Arachnida</taxon>
        <taxon>Araneae</taxon>
        <taxon>Araneomorphae</taxon>
        <taxon>Entelegynae</taxon>
        <taxon>Araneoidea</taxon>
        <taxon>Araneidae</taxon>
        <taxon>Araneus</taxon>
    </lineage>
</organism>
<dbReference type="Proteomes" id="UP000499080">
    <property type="component" value="Unassembled WGS sequence"/>
</dbReference>
<reference evidence="7 8" key="1">
    <citation type="journal article" date="2019" name="Sci. Rep.">
        <title>Orb-weaving spider Araneus ventricosus genome elucidates the spidroin gene catalogue.</title>
        <authorList>
            <person name="Kono N."/>
            <person name="Nakamura H."/>
            <person name="Ohtoshi R."/>
            <person name="Moran D.A.P."/>
            <person name="Shinohara A."/>
            <person name="Yoshida Y."/>
            <person name="Fujiwara M."/>
            <person name="Mori M."/>
            <person name="Tomita M."/>
            <person name="Arakawa K."/>
        </authorList>
    </citation>
    <scope>NUCLEOTIDE SEQUENCE [LARGE SCALE GENOMIC DNA]</scope>
</reference>
<keyword evidence="8" id="KW-1185">Reference proteome</keyword>
<dbReference type="PANTHER" id="PTHR20982">
    <property type="entry name" value="RIBOSOME RECYCLING FACTOR"/>
    <property type="match status" value="1"/>
</dbReference>
<dbReference type="GO" id="GO:0043023">
    <property type="term" value="F:ribosomal large subunit binding"/>
    <property type="evidence" value="ECO:0007669"/>
    <property type="project" value="TreeGrafter"/>
</dbReference>
<protein>
    <recommendedName>
        <fullName evidence="2">Ribosome-recycling factor, mitochondrial</fullName>
    </recommendedName>
    <alternativeName>
        <fullName evidence="4">Ribosome-releasing factor, mitochondrial</fullName>
    </alternativeName>
</protein>
<dbReference type="GO" id="GO:0005739">
    <property type="term" value="C:mitochondrion"/>
    <property type="evidence" value="ECO:0007669"/>
    <property type="project" value="TreeGrafter"/>
</dbReference>
<evidence type="ECO:0000256" key="4">
    <source>
        <dbReference type="ARBA" id="ARBA00033107"/>
    </source>
</evidence>
<keyword evidence="3" id="KW-0648">Protein biosynthesis</keyword>
<dbReference type="Gene3D" id="3.30.1360.40">
    <property type="match status" value="1"/>
</dbReference>
<dbReference type="AlphaFoldDB" id="A0A4Y2G6V0"/>
<accession>A0A4Y2G6V0</accession>
<feature type="domain" description="Ribosome recycling factor" evidence="6">
    <location>
        <begin position="136"/>
        <end position="295"/>
    </location>
</feature>
<evidence type="ECO:0000256" key="2">
    <source>
        <dbReference type="ARBA" id="ARBA00020581"/>
    </source>
</evidence>
<dbReference type="Pfam" id="PF01765">
    <property type="entry name" value="RRF"/>
    <property type="match status" value="1"/>
</dbReference>
<dbReference type="SUPFAM" id="SSF55194">
    <property type="entry name" value="Ribosome recycling factor, RRF"/>
    <property type="match status" value="1"/>
</dbReference>
<dbReference type="InterPro" id="IPR023584">
    <property type="entry name" value="Ribosome_recyc_fac_dom"/>
</dbReference>
<feature type="coiled-coil region" evidence="5">
    <location>
        <begin position="229"/>
        <end position="256"/>
    </location>
</feature>
<evidence type="ECO:0000313" key="8">
    <source>
        <dbReference type="Proteomes" id="UP000499080"/>
    </source>
</evidence>
<evidence type="ECO:0000256" key="1">
    <source>
        <dbReference type="ARBA" id="ARBA00005912"/>
    </source>
</evidence>
<dbReference type="OrthoDB" id="407355at2759"/>
<evidence type="ECO:0000256" key="3">
    <source>
        <dbReference type="ARBA" id="ARBA00022917"/>
    </source>
</evidence>
<keyword evidence="5" id="KW-0175">Coiled coil</keyword>
<dbReference type="InterPro" id="IPR036191">
    <property type="entry name" value="RRF_sf"/>
</dbReference>
<evidence type="ECO:0000256" key="5">
    <source>
        <dbReference type="SAM" id="Coils"/>
    </source>
</evidence>
<proteinExistence type="inferred from homology"/>
<evidence type="ECO:0000259" key="6">
    <source>
        <dbReference type="Pfam" id="PF01765"/>
    </source>
</evidence>
<evidence type="ECO:0000313" key="7">
    <source>
        <dbReference type="EMBL" id="GBM49582.1"/>
    </source>
</evidence>
<dbReference type="InterPro" id="IPR002661">
    <property type="entry name" value="Ribosome_recyc_fac"/>
</dbReference>
<dbReference type="Gene3D" id="1.10.132.20">
    <property type="entry name" value="Ribosome-recycling factor"/>
    <property type="match status" value="1"/>
</dbReference>
<dbReference type="GO" id="GO:0006412">
    <property type="term" value="P:translation"/>
    <property type="evidence" value="ECO:0007669"/>
    <property type="project" value="UniProtKB-KW"/>
</dbReference>
<comment type="caution">
    <text evidence="7">The sequence shown here is derived from an EMBL/GenBank/DDBJ whole genome shotgun (WGS) entry which is preliminary data.</text>
</comment>
<dbReference type="PANTHER" id="PTHR20982:SF3">
    <property type="entry name" value="MITOCHONDRIAL RIBOSOME RECYCLING FACTOR PSEUDO 1"/>
    <property type="match status" value="1"/>
</dbReference>
<sequence>MKRTTPELAPPLQTSASHQRNDVWSPKIYFSQVMEHLWKLRLLKSVTRTIRIKSVQNLYSSSYTSCTRTLHSGYMSTQLQTSLPAIIHIRNYAKKVQGKKGGKQKHMNLSDEEMAEVIDIAEYKAQLRAAVDKLKKNYVENLNLRWTGSNVGNLRVKLQDEEFALHELARISRKNAQLVVINMSEFPEVIKHVIQAINESGSEMNPQQEGTMIYLTIPKLSRDTREVLSKNAKIMCNKAKEEIRDLQNHYVKVAKSKTDMSEDLIFNATNQIMALSDKAMDELRVVLMTKQHDILGDNEGAL</sequence>
<name>A0A4Y2G6V0_ARAVE</name>
<dbReference type="EMBL" id="BGPR01001263">
    <property type="protein sequence ID" value="GBM49582.1"/>
    <property type="molecule type" value="Genomic_DNA"/>
</dbReference>
<comment type="similarity">
    <text evidence="1">Belongs to the RRF family.</text>
</comment>
<gene>
    <name evidence="7" type="primary">MRRF</name>
    <name evidence="7" type="ORF">AVEN_186684_1</name>
</gene>